<protein>
    <submittedName>
        <fullName evidence="1">Uncharacterized protein</fullName>
    </submittedName>
</protein>
<comment type="caution">
    <text evidence="1">The sequence shown here is derived from an EMBL/GenBank/DDBJ whole genome shotgun (WGS) entry which is preliminary data.</text>
</comment>
<dbReference type="EMBL" id="CAJEWN010000847">
    <property type="protein sequence ID" value="CAD2190988.1"/>
    <property type="molecule type" value="Genomic_DNA"/>
</dbReference>
<dbReference type="Proteomes" id="UP000580250">
    <property type="component" value="Unassembled WGS sequence"/>
</dbReference>
<proteinExistence type="predicted"/>
<dbReference type="AlphaFoldDB" id="A0A6V7WVA7"/>
<gene>
    <name evidence="1" type="ORF">MENT_LOCUS43811</name>
</gene>
<sequence length="202" mass="24419">MFKIFFKIIIFKSHFLVDKKIKIFSLKLPNFPKNIEEMIIVRCWLERLFKCVYGELILYSTVFNPEMINILFNDDKTITFRVHCQSLFMYAKNKIFENILKFVFTHLTISKHFSINFYPFDFTEQNTNILFNILINEGNKIPKIDLDSNRLSRLYDRIMKYITTSRNCSRMVPHIIFYYFSDSSRFKFSESGRKNRNCAIRQ</sequence>
<accession>A0A6V7WVA7</accession>
<organism evidence="1 2">
    <name type="scientific">Meloidogyne enterolobii</name>
    <name type="common">Root-knot nematode worm</name>
    <name type="synonym">Meloidogyne mayaguensis</name>
    <dbReference type="NCBI Taxonomy" id="390850"/>
    <lineage>
        <taxon>Eukaryota</taxon>
        <taxon>Metazoa</taxon>
        <taxon>Ecdysozoa</taxon>
        <taxon>Nematoda</taxon>
        <taxon>Chromadorea</taxon>
        <taxon>Rhabditida</taxon>
        <taxon>Tylenchina</taxon>
        <taxon>Tylenchomorpha</taxon>
        <taxon>Tylenchoidea</taxon>
        <taxon>Meloidogynidae</taxon>
        <taxon>Meloidogyninae</taxon>
        <taxon>Meloidogyne</taxon>
    </lineage>
</organism>
<evidence type="ECO:0000313" key="2">
    <source>
        <dbReference type="Proteomes" id="UP000580250"/>
    </source>
</evidence>
<evidence type="ECO:0000313" key="1">
    <source>
        <dbReference type="EMBL" id="CAD2190988.1"/>
    </source>
</evidence>
<name>A0A6V7WVA7_MELEN</name>
<reference evidence="1 2" key="1">
    <citation type="submission" date="2020-08" db="EMBL/GenBank/DDBJ databases">
        <authorList>
            <person name="Koutsovoulos G."/>
            <person name="Danchin GJ E."/>
        </authorList>
    </citation>
    <scope>NUCLEOTIDE SEQUENCE [LARGE SCALE GENOMIC DNA]</scope>
</reference>